<keyword evidence="1" id="KW-0732">Signal</keyword>
<evidence type="ECO:0000313" key="3">
    <source>
        <dbReference type="Proteomes" id="UP000254282"/>
    </source>
</evidence>
<feature type="chain" id="PRO_5016739767" evidence="1">
    <location>
        <begin position="21"/>
        <end position="141"/>
    </location>
</feature>
<protein>
    <submittedName>
        <fullName evidence="2">Uncharacterized protein conserved in bacteria</fullName>
    </submittedName>
</protein>
<evidence type="ECO:0000256" key="1">
    <source>
        <dbReference type="SAM" id="SignalP"/>
    </source>
</evidence>
<accession>A0A381FIU1</accession>
<proteinExistence type="predicted"/>
<dbReference type="AlphaFoldDB" id="A0A381FIU1"/>
<dbReference type="EMBL" id="UFVR01000004">
    <property type="protein sequence ID" value="SUX46072.1"/>
    <property type="molecule type" value="Genomic_DNA"/>
</dbReference>
<reference evidence="2 3" key="1">
    <citation type="submission" date="2018-06" db="EMBL/GenBank/DDBJ databases">
        <authorList>
            <consortium name="Pathogen Informatics"/>
            <person name="Doyle S."/>
        </authorList>
    </citation>
    <scope>NUCLEOTIDE SEQUENCE [LARGE SCALE GENOMIC DNA]</scope>
    <source>
        <strain evidence="2 3">NCTC13532</strain>
    </source>
</reference>
<evidence type="ECO:0000313" key="2">
    <source>
        <dbReference type="EMBL" id="SUX46072.1"/>
    </source>
</evidence>
<feature type="signal peptide" evidence="1">
    <location>
        <begin position="1"/>
        <end position="20"/>
    </location>
</feature>
<dbReference type="Proteomes" id="UP000254282">
    <property type="component" value="Unassembled WGS sequence"/>
</dbReference>
<gene>
    <name evidence="2" type="ORF">NCTC13532_01600</name>
</gene>
<organism evidence="2 3">
    <name type="scientific">Chryseobacterium indoltheticum</name>
    <dbReference type="NCBI Taxonomy" id="254"/>
    <lineage>
        <taxon>Bacteria</taxon>
        <taxon>Pseudomonadati</taxon>
        <taxon>Bacteroidota</taxon>
        <taxon>Flavobacteriia</taxon>
        <taxon>Flavobacteriales</taxon>
        <taxon>Weeksellaceae</taxon>
        <taxon>Chryseobacterium group</taxon>
        <taxon>Chryseobacterium</taxon>
    </lineage>
</organism>
<dbReference type="InterPro" id="IPR018673">
    <property type="entry name" value="DUF2141"/>
</dbReference>
<name>A0A381FIU1_9FLAO</name>
<dbReference type="Pfam" id="PF09912">
    <property type="entry name" value="DUF2141"/>
    <property type="match status" value="1"/>
</dbReference>
<sequence length="141" mass="15766">MLQKIIIMLFLIAIPTNFIAQNHFTVEVTDLVSDKGSVYFGLYNKKRGFLNDGVTIANAKVKTTGNRVSYTFKNLPVGEYAVAVYQDVNNNGKCDRNMIGYPIEGFGFSRNYRPKLSAPNFDEVKIAINQSTRTSISLVSK</sequence>